<evidence type="ECO:0000256" key="6">
    <source>
        <dbReference type="ARBA" id="ARBA00023288"/>
    </source>
</evidence>
<gene>
    <name evidence="7" type="ORF">GCM10023116_11570</name>
</gene>
<evidence type="ECO:0000256" key="2">
    <source>
        <dbReference type="ARBA" id="ARBA00022475"/>
    </source>
</evidence>
<reference evidence="8" key="1">
    <citation type="journal article" date="2019" name="Int. J. Syst. Evol. Microbiol.">
        <title>The Global Catalogue of Microorganisms (GCM) 10K type strain sequencing project: providing services to taxonomists for standard genome sequencing and annotation.</title>
        <authorList>
            <consortium name="The Broad Institute Genomics Platform"/>
            <consortium name="The Broad Institute Genome Sequencing Center for Infectious Disease"/>
            <person name="Wu L."/>
            <person name="Ma J."/>
        </authorList>
    </citation>
    <scope>NUCLEOTIDE SEQUENCE [LARGE SCALE GENOMIC DNA]</scope>
    <source>
        <strain evidence="8">JCM 17805</strain>
    </source>
</reference>
<evidence type="ECO:0000256" key="1">
    <source>
        <dbReference type="ARBA" id="ARBA00010296"/>
    </source>
</evidence>
<evidence type="ECO:0000313" key="8">
    <source>
        <dbReference type="Proteomes" id="UP001500604"/>
    </source>
</evidence>
<keyword evidence="5" id="KW-0564">Palmitate</keyword>
<evidence type="ECO:0008006" key="9">
    <source>
        <dbReference type="Google" id="ProtNLM"/>
    </source>
</evidence>
<organism evidence="7 8">
    <name type="scientific">Kistimonas scapharcae</name>
    <dbReference type="NCBI Taxonomy" id="1036133"/>
    <lineage>
        <taxon>Bacteria</taxon>
        <taxon>Pseudomonadati</taxon>
        <taxon>Pseudomonadota</taxon>
        <taxon>Gammaproteobacteria</taxon>
        <taxon>Oceanospirillales</taxon>
        <taxon>Endozoicomonadaceae</taxon>
        <taxon>Kistimonas</taxon>
    </lineage>
</organism>
<keyword evidence="8" id="KW-1185">Reference proteome</keyword>
<keyword evidence="3" id="KW-0732">Signal</keyword>
<keyword evidence="4" id="KW-0472">Membrane</keyword>
<name>A0ABP8UY83_9GAMM</name>
<dbReference type="EMBL" id="BAABFL010000112">
    <property type="protein sequence ID" value="GAA4648883.1"/>
    <property type="molecule type" value="Genomic_DNA"/>
</dbReference>
<dbReference type="Pfam" id="PF08085">
    <property type="entry name" value="Entericidin"/>
    <property type="match status" value="1"/>
</dbReference>
<sequence length="47" mass="4872">MTRRIPGLVTTALLAVMILVTGGCNTMEGLGKDIQALGNKIEQSAGQ</sequence>
<dbReference type="PROSITE" id="PS51257">
    <property type="entry name" value="PROKAR_LIPOPROTEIN"/>
    <property type="match status" value="1"/>
</dbReference>
<keyword evidence="2" id="KW-1003">Cell membrane</keyword>
<comment type="similarity">
    <text evidence="1">Belongs to the EcnA/EcnB lipoprotein family.</text>
</comment>
<keyword evidence="6" id="KW-0449">Lipoprotein</keyword>
<accession>A0ABP8UY83</accession>
<comment type="caution">
    <text evidence="7">The sequence shown here is derived from an EMBL/GenBank/DDBJ whole genome shotgun (WGS) entry which is preliminary data.</text>
</comment>
<proteinExistence type="inferred from homology"/>
<dbReference type="RefSeq" id="WP_345194610.1">
    <property type="nucleotide sequence ID" value="NZ_BAABFL010000112.1"/>
</dbReference>
<evidence type="ECO:0000256" key="5">
    <source>
        <dbReference type="ARBA" id="ARBA00023139"/>
    </source>
</evidence>
<protein>
    <recommendedName>
        <fullName evidence="9">Entericidin</fullName>
    </recommendedName>
</protein>
<evidence type="ECO:0000256" key="3">
    <source>
        <dbReference type="ARBA" id="ARBA00022729"/>
    </source>
</evidence>
<evidence type="ECO:0000256" key="4">
    <source>
        <dbReference type="ARBA" id="ARBA00023136"/>
    </source>
</evidence>
<dbReference type="InterPro" id="IPR012556">
    <property type="entry name" value="Entericidin"/>
</dbReference>
<evidence type="ECO:0000313" key="7">
    <source>
        <dbReference type="EMBL" id="GAA4648883.1"/>
    </source>
</evidence>
<dbReference type="Proteomes" id="UP001500604">
    <property type="component" value="Unassembled WGS sequence"/>
</dbReference>